<dbReference type="RefSeq" id="WP_211472610.1">
    <property type="nucleotide sequence ID" value="NZ_JAGSXH010000251.1"/>
</dbReference>
<evidence type="ECO:0000256" key="2">
    <source>
        <dbReference type="ARBA" id="ARBA00022485"/>
    </source>
</evidence>
<gene>
    <name evidence="7" type="ORF">KGA66_28450</name>
</gene>
<keyword evidence="3" id="KW-0479">Metal-binding</keyword>
<sequence length="76" mass="7509">MAAGLVARVGACQGCGACLLTCPEHAFRPRGGRLLVVPERCTGCGECVEVCPVDAIDLVEAAGLDGAGPGAQGGVR</sequence>
<dbReference type="InterPro" id="IPR017896">
    <property type="entry name" value="4Fe4S_Fe-S-bd"/>
</dbReference>
<dbReference type="PROSITE" id="PS00198">
    <property type="entry name" value="4FE4S_FER_1"/>
    <property type="match status" value="1"/>
</dbReference>
<comment type="cofactor">
    <cofactor evidence="1">
        <name>[4Fe-4S] cluster</name>
        <dbReference type="ChEBI" id="CHEBI:49883"/>
    </cofactor>
</comment>
<dbReference type="Proteomes" id="UP000677913">
    <property type="component" value="Unassembled WGS sequence"/>
</dbReference>
<dbReference type="PANTHER" id="PTHR24960">
    <property type="entry name" value="PHOTOSYSTEM I IRON-SULFUR CENTER-RELATED"/>
    <property type="match status" value="1"/>
</dbReference>
<dbReference type="InterPro" id="IPR050157">
    <property type="entry name" value="PSI_iron-sulfur_center"/>
</dbReference>
<evidence type="ECO:0000313" key="7">
    <source>
        <dbReference type="EMBL" id="MBS2966998.1"/>
    </source>
</evidence>
<evidence type="ECO:0000256" key="4">
    <source>
        <dbReference type="ARBA" id="ARBA00023004"/>
    </source>
</evidence>
<evidence type="ECO:0000259" key="6">
    <source>
        <dbReference type="PROSITE" id="PS51379"/>
    </source>
</evidence>
<keyword evidence="4" id="KW-0408">Iron</keyword>
<keyword evidence="5" id="KW-0411">Iron-sulfur</keyword>
<dbReference type="PANTHER" id="PTHR24960:SF79">
    <property type="entry name" value="PHOTOSYSTEM I IRON-SULFUR CENTER"/>
    <property type="match status" value="1"/>
</dbReference>
<comment type="caution">
    <text evidence="7">The sequence shown here is derived from an EMBL/GenBank/DDBJ whole genome shotgun (WGS) entry which is preliminary data.</text>
</comment>
<dbReference type="EMBL" id="JAGSXH010000251">
    <property type="protein sequence ID" value="MBS2966998.1"/>
    <property type="molecule type" value="Genomic_DNA"/>
</dbReference>
<evidence type="ECO:0000313" key="8">
    <source>
        <dbReference type="Proteomes" id="UP000677913"/>
    </source>
</evidence>
<evidence type="ECO:0000256" key="3">
    <source>
        <dbReference type="ARBA" id="ARBA00022723"/>
    </source>
</evidence>
<dbReference type="PROSITE" id="PS51379">
    <property type="entry name" value="4FE4S_FER_2"/>
    <property type="match status" value="2"/>
</dbReference>
<feature type="domain" description="4Fe-4S ferredoxin-type" evidence="6">
    <location>
        <begin position="32"/>
        <end position="61"/>
    </location>
</feature>
<reference evidence="7" key="1">
    <citation type="submission" date="2021-04" db="EMBL/GenBank/DDBJ databases">
        <title>Genome based classification of Actinospica acidithermotolerans sp. nov., an actinobacterium isolated from an Indonesian hot spring.</title>
        <authorList>
            <person name="Kusuma A.B."/>
            <person name="Putra K.E."/>
            <person name="Nafisah S."/>
            <person name="Loh J."/>
            <person name="Nouioui I."/>
            <person name="Goodfellow M."/>
        </authorList>
    </citation>
    <scope>NUCLEOTIDE SEQUENCE</scope>
    <source>
        <strain evidence="7">DSM 45618</strain>
    </source>
</reference>
<protein>
    <submittedName>
        <fullName evidence="7">4Fe-4S binding protein</fullName>
    </submittedName>
</protein>
<feature type="domain" description="4Fe-4S ferredoxin-type" evidence="6">
    <location>
        <begin position="3"/>
        <end position="31"/>
    </location>
</feature>
<dbReference type="GO" id="GO:0051539">
    <property type="term" value="F:4 iron, 4 sulfur cluster binding"/>
    <property type="evidence" value="ECO:0007669"/>
    <property type="project" value="UniProtKB-KW"/>
</dbReference>
<evidence type="ECO:0000256" key="1">
    <source>
        <dbReference type="ARBA" id="ARBA00001966"/>
    </source>
</evidence>
<dbReference type="Pfam" id="PF12838">
    <property type="entry name" value="Fer4_7"/>
    <property type="match status" value="1"/>
</dbReference>
<keyword evidence="2" id="KW-0004">4Fe-4S</keyword>
<dbReference type="GO" id="GO:0046872">
    <property type="term" value="F:metal ion binding"/>
    <property type="evidence" value="ECO:0007669"/>
    <property type="project" value="UniProtKB-KW"/>
</dbReference>
<name>A0A8J8BF23_9ACTN</name>
<organism evidence="7 8">
    <name type="scientific">Actinocrinis puniceicyclus</name>
    <dbReference type="NCBI Taxonomy" id="977794"/>
    <lineage>
        <taxon>Bacteria</taxon>
        <taxon>Bacillati</taxon>
        <taxon>Actinomycetota</taxon>
        <taxon>Actinomycetes</taxon>
        <taxon>Catenulisporales</taxon>
        <taxon>Actinospicaceae</taxon>
        <taxon>Actinocrinis</taxon>
    </lineage>
</organism>
<dbReference type="AlphaFoldDB" id="A0A8J8BF23"/>
<accession>A0A8J8BF23</accession>
<dbReference type="InterPro" id="IPR017900">
    <property type="entry name" value="4Fe4S_Fe_S_CS"/>
</dbReference>
<dbReference type="SUPFAM" id="SSF54862">
    <property type="entry name" value="4Fe-4S ferredoxins"/>
    <property type="match status" value="1"/>
</dbReference>
<dbReference type="Gene3D" id="3.30.70.20">
    <property type="match status" value="1"/>
</dbReference>
<evidence type="ECO:0000256" key="5">
    <source>
        <dbReference type="ARBA" id="ARBA00023014"/>
    </source>
</evidence>
<keyword evidence="8" id="KW-1185">Reference proteome</keyword>
<proteinExistence type="predicted"/>